<dbReference type="Gene3D" id="2.30.170.40">
    <property type="entry name" value="Ribosomal protein L28/L24"/>
    <property type="match status" value="1"/>
</dbReference>
<dbReference type="STRING" id="608538.HTH_0215"/>
<evidence type="ECO:0000313" key="7">
    <source>
        <dbReference type="Proteomes" id="UP000002574"/>
    </source>
</evidence>
<dbReference type="PANTHER" id="PTHR39080">
    <property type="entry name" value="50S RIBOSOMAL PROTEIN L28"/>
    <property type="match status" value="1"/>
</dbReference>
<reference evidence="6 7" key="1">
    <citation type="journal article" date="2010" name="J. Bacteriol.">
        <title>Complete genome sequence of the thermophilic, obligately chemolithoautotrophic hydrogen-oxidizing bacterium Hydrogenobacter thermophilus TK-6.</title>
        <authorList>
            <person name="Arai H."/>
            <person name="Kanbe H."/>
            <person name="Ishii M."/>
            <person name="Igarashi Y."/>
        </authorList>
    </citation>
    <scope>NUCLEOTIDE SEQUENCE [LARGE SCALE GENOMIC DNA]</scope>
    <source>
        <strain evidence="7">DSM 6534 / IAM 12695 / TK-6 [Tokyo]</strain>
    </source>
</reference>
<dbReference type="KEGG" id="hth:HTH_0215"/>
<dbReference type="KEGG" id="hte:Hydth_0214"/>
<comment type="similarity">
    <text evidence="1 5">Belongs to the bacterial ribosomal protein bL28 family.</text>
</comment>
<proteinExistence type="inferred from homology"/>
<dbReference type="AlphaFoldDB" id="D3DFT0"/>
<sequence>MARCYVCGKTTKFGKSVTFSAERNSRTFKPNLHKMRVRLNNGTVKRVYVCAKCLKAGKVVKAVRTG</sequence>
<keyword evidence="7" id="KW-1185">Reference proteome</keyword>
<dbReference type="InterPro" id="IPR026569">
    <property type="entry name" value="Ribosomal_bL28"/>
</dbReference>
<dbReference type="PANTHER" id="PTHR39080:SF1">
    <property type="entry name" value="LARGE RIBOSOMAL SUBUNIT PROTEIN BL28A"/>
    <property type="match status" value="1"/>
</dbReference>
<evidence type="ECO:0000256" key="3">
    <source>
        <dbReference type="ARBA" id="ARBA00023274"/>
    </source>
</evidence>
<dbReference type="HAMAP" id="MF_00373">
    <property type="entry name" value="Ribosomal_bL28"/>
    <property type="match status" value="1"/>
</dbReference>
<organism evidence="6 7">
    <name type="scientific">Hydrogenobacter thermophilus (strain DSM 6534 / IAM 12695 / TK-6)</name>
    <dbReference type="NCBI Taxonomy" id="608538"/>
    <lineage>
        <taxon>Bacteria</taxon>
        <taxon>Pseudomonadati</taxon>
        <taxon>Aquificota</taxon>
        <taxon>Aquificia</taxon>
        <taxon>Aquificales</taxon>
        <taxon>Aquificaceae</taxon>
        <taxon>Hydrogenobacter</taxon>
    </lineage>
</organism>
<dbReference type="InterPro" id="IPR034704">
    <property type="entry name" value="Ribosomal_bL28/bL31-like_sf"/>
</dbReference>
<dbReference type="GO" id="GO:0006412">
    <property type="term" value="P:translation"/>
    <property type="evidence" value="ECO:0007669"/>
    <property type="project" value="UniProtKB-UniRule"/>
</dbReference>
<dbReference type="GO" id="GO:0003735">
    <property type="term" value="F:structural constituent of ribosome"/>
    <property type="evidence" value="ECO:0007669"/>
    <property type="project" value="InterPro"/>
</dbReference>
<accession>D3DFT0</accession>
<evidence type="ECO:0000256" key="1">
    <source>
        <dbReference type="ARBA" id="ARBA00008760"/>
    </source>
</evidence>
<dbReference type="SUPFAM" id="SSF143800">
    <property type="entry name" value="L28p-like"/>
    <property type="match status" value="1"/>
</dbReference>
<keyword evidence="3 5" id="KW-0687">Ribonucleoprotein</keyword>
<keyword evidence="2 5" id="KW-0689">Ribosomal protein</keyword>
<evidence type="ECO:0000256" key="5">
    <source>
        <dbReference type="HAMAP-Rule" id="MF_00373"/>
    </source>
</evidence>
<dbReference type="GO" id="GO:1990904">
    <property type="term" value="C:ribonucleoprotein complex"/>
    <property type="evidence" value="ECO:0007669"/>
    <property type="project" value="UniProtKB-KW"/>
</dbReference>
<name>D3DFT0_HYDTT</name>
<gene>
    <name evidence="5 6" type="primary">rpmB</name>
    <name evidence="6" type="ordered locus">HTH_0215</name>
</gene>
<dbReference type="InterPro" id="IPR001383">
    <property type="entry name" value="Ribosomal_bL28_bact-type"/>
</dbReference>
<dbReference type="InterPro" id="IPR037147">
    <property type="entry name" value="Ribosomal_bL28_sf"/>
</dbReference>
<dbReference type="OrthoDB" id="9805609at2"/>
<evidence type="ECO:0000256" key="4">
    <source>
        <dbReference type="ARBA" id="ARBA00035174"/>
    </source>
</evidence>
<dbReference type="GO" id="GO:0005840">
    <property type="term" value="C:ribosome"/>
    <property type="evidence" value="ECO:0007669"/>
    <property type="project" value="UniProtKB-KW"/>
</dbReference>
<dbReference type="EMBL" id="AP011112">
    <property type="protein sequence ID" value="BAI68682.1"/>
    <property type="molecule type" value="Genomic_DNA"/>
</dbReference>
<dbReference type="eggNOG" id="COG0227">
    <property type="taxonomic scope" value="Bacteria"/>
</dbReference>
<dbReference type="Pfam" id="PF00830">
    <property type="entry name" value="Ribosomal_L28"/>
    <property type="match status" value="1"/>
</dbReference>
<dbReference type="RefSeq" id="WP_012962865.1">
    <property type="nucleotide sequence ID" value="NC_013799.1"/>
</dbReference>
<dbReference type="PATRIC" id="fig|608538.5.peg.215"/>
<protein>
    <recommendedName>
        <fullName evidence="4 5">Large ribosomal subunit protein bL28</fullName>
    </recommendedName>
</protein>
<evidence type="ECO:0000256" key="2">
    <source>
        <dbReference type="ARBA" id="ARBA00022980"/>
    </source>
</evidence>
<dbReference type="Proteomes" id="UP000002574">
    <property type="component" value="Chromosome"/>
</dbReference>
<dbReference type="NCBIfam" id="TIGR00009">
    <property type="entry name" value="L28"/>
    <property type="match status" value="1"/>
</dbReference>
<evidence type="ECO:0000313" key="6">
    <source>
        <dbReference type="EMBL" id="BAI68682.1"/>
    </source>
</evidence>
<dbReference type="InterPro" id="IPR050096">
    <property type="entry name" value="Bacterial_rp_bL28"/>
</dbReference>